<protein>
    <recommendedName>
        <fullName evidence="3">DUF4177 domain-containing protein</fullName>
    </recommendedName>
</protein>
<comment type="caution">
    <text evidence="1">The sequence shown here is derived from an EMBL/GenBank/DDBJ whole genome shotgun (WGS) entry which is preliminary data.</text>
</comment>
<evidence type="ECO:0000313" key="1">
    <source>
        <dbReference type="EMBL" id="MBB4279557.1"/>
    </source>
</evidence>
<dbReference type="RefSeq" id="WP_183931161.1">
    <property type="nucleotide sequence ID" value="NZ_JACIGM010000031.1"/>
</dbReference>
<reference evidence="1 2" key="1">
    <citation type="submission" date="2020-08" db="EMBL/GenBank/DDBJ databases">
        <title>Genomic Encyclopedia of Type Strains, Phase IV (KMG-V): Genome sequencing to study the core and pangenomes of soil and plant-associated prokaryotes.</title>
        <authorList>
            <person name="Whitman W."/>
        </authorList>
    </citation>
    <scope>NUCLEOTIDE SEQUENCE [LARGE SCALE GENOMIC DNA]</scope>
    <source>
        <strain evidence="1 2">SEMIA 402</strain>
    </source>
</reference>
<evidence type="ECO:0008006" key="3">
    <source>
        <dbReference type="Google" id="ProtNLM"/>
    </source>
</evidence>
<organism evidence="1 2">
    <name type="scientific">Rhizobium mongolense</name>
    <dbReference type="NCBI Taxonomy" id="57676"/>
    <lineage>
        <taxon>Bacteria</taxon>
        <taxon>Pseudomonadati</taxon>
        <taxon>Pseudomonadota</taxon>
        <taxon>Alphaproteobacteria</taxon>
        <taxon>Hyphomicrobiales</taxon>
        <taxon>Rhizobiaceae</taxon>
        <taxon>Rhizobium/Agrobacterium group</taxon>
        <taxon>Rhizobium</taxon>
    </lineage>
</organism>
<name>A0A7W6RW45_9HYPH</name>
<gene>
    <name evidence="1" type="ORF">GGE12_007376</name>
</gene>
<dbReference type="EMBL" id="JACIGM010000031">
    <property type="protein sequence ID" value="MBB4279557.1"/>
    <property type="molecule type" value="Genomic_DNA"/>
</dbReference>
<sequence length="53" mass="6093">MTWEYLTVEKTLQVAQLNELGASGWELVAVVSPAHFVLHYFFKRQNVPDEDAN</sequence>
<accession>A0A7W6RW45</accession>
<dbReference type="AlphaFoldDB" id="A0A7W6RW45"/>
<dbReference type="Proteomes" id="UP000533641">
    <property type="component" value="Unassembled WGS sequence"/>
</dbReference>
<proteinExistence type="predicted"/>
<evidence type="ECO:0000313" key="2">
    <source>
        <dbReference type="Proteomes" id="UP000533641"/>
    </source>
</evidence>